<evidence type="ECO:0000313" key="3">
    <source>
        <dbReference type="EMBL" id="PRO66947.1"/>
    </source>
</evidence>
<dbReference type="RefSeq" id="WP_105957983.1">
    <property type="nucleotide sequence ID" value="NZ_PVNS01000002.1"/>
</dbReference>
<protein>
    <recommendedName>
        <fullName evidence="5">CBS domain-containing protein</fullName>
    </recommendedName>
</protein>
<dbReference type="InterPro" id="IPR018821">
    <property type="entry name" value="DUF294_put_nucleoTrafse_sb-bd"/>
</dbReference>
<proteinExistence type="predicted"/>
<dbReference type="CDD" id="cd05401">
    <property type="entry name" value="NT_GlnE_GlnD_like"/>
    <property type="match status" value="1"/>
</dbReference>
<evidence type="ECO:0000259" key="2">
    <source>
        <dbReference type="Pfam" id="PF10335"/>
    </source>
</evidence>
<dbReference type="InterPro" id="IPR005105">
    <property type="entry name" value="GlnD_Uridyltrans_N"/>
</dbReference>
<organism evidence="3 4">
    <name type="scientific">Alkalicoccus urumqiensis</name>
    <name type="common">Bacillus urumqiensis</name>
    <dbReference type="NCBI Taxonomy" id="1548213"/>
    <lineage>
        <taxon>Bacteria</taxon>
        <taxon>Bacillati</taxon>
        <taxon>Bacillota</taxon>
        <taxon>Bacilli</taxon>
        <taxon>Bacillales</taxon>
        <taxon>Bacillaceae</taxon>
        <taxon>Alkalicoccus</taxon>
    </lineage>
</organism>
<feature type="domain" description="Protein-PII uridylyltransferase N-terminal" evidence="1">
    <location>
        <begin position="19"/>
        <end position="144"/>
    </location>
</feature>
<evidence type="ECO:0008006" key="5">
    <source>
        <dbReference type="Google" id="ProtNLM"/>
    </source>
</evidence>
<accession>A0A2P6MKY4</accession>
<gene>
    <name evidence="3" type="ORF">C6I21_03220</name>
</gene>
<dbReference type="Gene3D" id="3.30.460.10">
    <property type="entry name" value="Beta Polymerase, domain 2"/>
    <property type="match status" value="1"/>
</dbReference>
<comment type="caution">
    <text evidence="3">The sequence shown here is derived from an EMBL/GenBank/DDBJ whole genome shotgun (WGS) entry which is preliminary data.</text>
</comment>
<feature type="domain" description="DUF294" evidence="2">
    <location>
        <begin position="189"/>
        <end position="316"/>
    </location>
</feature>
<dbReference type="GO" id="GO:0008773">
    <property type="term" value="F:[protein-PII] uridylyltransferase activity"/>
    <property type="evidence" value="ECO:0007669"/>
    <property type="project" value="InterPro"/>
</dbReference>
<evidence type="ECO:0000259" key="1">
    <source>
        <dbReference type="Pfam" id="PF03445"/>
    </source>
</evidence>
<reference evidence="3 4" key="1">
    <citation type="submission" date="2018-03" db="EMBL/GenBank/DDBJ databases">
        <title>Bacillus urumqiensis sp. nov., a moderately haloalkaliphilic bacterium isolated from a salt lake.</title>
        <authorList>
            <person name="Zhao B."/>
            <person name="Liao Z."/>
        </authorList>
    </citation>
    <scope>NUCLEOTIDE SEQUENCE [LARGE SCALE GENOMIC DNA]</scope>
    <source>
        <strain evidence="3 4">BZ-SZ-XJ18</strain>
    </source>
</reference>
<dbReference type="AlphaFoldDB" id="A0A2P6MKY4"/>
<dbReference type="Proteomes" id="UP000243650">
    <property type="component" value="Unassembled WGS sequence"/>
</dbReference>
<evidence type="ECO:0000313" key="4">
    <source>
        <dbReference type="Proteomes" id="UP000243650"/>
    </source>
</evidence>
<dbReference type="EMBL" id="PVNS01000002">
    <property type="protein sequence ID" value="PRO66947.1"/>
    <property type="molecule type" value="Genomic_DNA"/>
</dbReference>
<dbReference type="InterPro" id="IPR043519">
    <property type="entry name" value="NT_sf"/>
</dbReference>
<dbReference type="OrthoDB" id="9810963at2"/>
<keyword evidence="4" id="KW-1185">Reference proteome</keyword>
<dbReference type="SUPFAM" id="SSF81301">
    <property type="entry name" value="Nucleotidyltransferase"/>
    <property type="match status" value="1"/>
</dbReference>
<dbReference type="Pfam" id="PF10335">
    <property type="entry name" value="DUF294_C"/>
    <property type="match status" value="1"/>
</dbReference>
<name>A0A2P6MKY4_ALKUR</name>
<sequence length="325" mass="37346">MRNTSSQDISFLENELSAERFSECRTPDELNELHDERMKKIVEQALSQVESEQGNCPARFHVLVMGSTGRREQAVFSDQDHAIVFEGGTEHASFFRALGERFTDLMEQAGYERCEGKVMAEEPRWNTTLTGMHSQIQDWLHKGDWESIRYVLILFDSRVLFGQSEAASELKETMFATTNDLPHIPEKIMENTGFRKKRRNVFGQILTDNRGEVNFKTSILFPFVNAARTAAYFEEVTEAPTLSRMKALEPVIPFMKHAAASFEEALAFRHEKTKTASSYDSIHQIKINSLSAKEKEDVKRWMKDGKRLIQEVRSHYSSKERTSSS</sequence>
<dbReference type="Pfam" id="PF03445">
    <property type="entry name" value="DUF294"/>
    <property type="match status" value="1"/>
</dbReference>